<sequence>MQEIHLQFPRPGQWNEFVMTARFPDNNGFVRSLCYTQADIPAAQAPALEAAVAAIASMGEDWQASQAWARLVQVTTYSDNQDSPPTTTEAVELSVEAVNTQGGRRTFTQVDYPEFVITDPAAVAFFKYFTSVTLN</sequence>
<reference evidence="1" key="1">
    <citation type="journal article" date="2021" name="Proc. Natl. Acad. Sci. U.S.A.">
        <title>A Catalog of Tens of Thousands of Viruses from Human Metagenomes Reveals Hidden Associations with Chronic Diseases.</title>
        <authorList>
            <person name="Tisza M.J."/>
            <person name="Buck C.B."/>
        </authorList>
    </citation>
    <scope>NUCLEOTIDE SEQUENCE</scope>
    <source>
        <strain evidence="1">CtpnN3</strain>
    </source>
</reference>
<protein>
    <submittedName>
        <fullName evidence="1">Uncharacterized protein</fullName>
    </submittedName>
</protein>
<organism evidence="1">
    <name type="scientific">Siphoviridae sp. ctpnN3</name>
    <dbReference type="NCBI Taxonomy" id="2825677"/>
    <lineage>
        <taxon>Viruses</taxon>
        <taxon>Duplodnaviria</taxon>
        <taxon>Heunggongvirae</taxon>
        <taxon>Uroviricota</taxon>
        <taxon>Caudoviricetes</taxon>
    </lineage>
</organism>
<proteinExistence type="predicted"/>
<name>A0A8S5QDD6_9CAUD</name>
<dbReference type="EMBL" id="BK015632">
    <property type="protein sequence ID" value="DAE16867.1"/>
    <property type="molecule type" value="Genomic_DNA"/>
</dbReference>
<evidence type="ECO:0000313" key="1">
    <source>
        <dbReference type="EMBL" id="DAE16867.1"/>
    </source>
</evidence>
<accession>A0A8S5QDD6</accession>